<dbReference type="EMBL" id="HBHR01004927">
    <property type="protein sequence ID" value="CAD9859873.1"/>
    <property type="molecule type" value="Transcribed_RNA"/>
</dbReference>
<dbReference type="AlphaFoldDB" id="A0A7S2XZ05"/>
<gene>
    <name evidence="1" type="ORF">FJAP1339_LOCUS2393</name>
</gene>
<proteinExistence type="predicted"/>
<evidence type="ECO:0000313" key="1">
    <source>
        <dbReference type="EMBL" id="CAD9859873.1"/>
    </source>
</evidence>
<sequence>MPQLNMFSRAAQVLGVLCGCVALSIMLSFFSSQDWWHLNPSNNHDTQLYILEECNGEKDRAACCSDTSKVALGGIDLVDLWKSSAGSRPTMGSVDYSITIPIHTAAASFQGAADTPSTPYRFLFANADNMMDFLSGPPSKYFPAYGGFDAWAIASSKGQLADLVGLAASDGEEAKEQTLLGSDDLWGAVDMVYWEKVGDQMYWFGGPGQKVKFTQHLESSIAAGDQAWGQLGDLLLEEYHGIINTNCFRGTSMDTLMWATVEWNGRIH</sequence>
<organism evidence="1">
    <name type="scientific">Fibrocapsa japonica</name>
    <dbReference type="NCBI Taxonomy" id="94617"/>
    <lineage>
        <taxon>Eukaryota</taxon>
        <taxon>Sar</taxon>
        <taxon>Stramenopiles</taxon>
        <taxon>Ochrophyta</taxon>
        <taxon>Raphidophyceae</taxon>
        <taxon>Chattonellales</taxon>
        <taxon>Chattonellaceae</taxon>
        <taxon>Fibrocapsa</taxon>
    </lineage>
</organism>
<accession>A0A7S2XZ05</accession>
<name>A0A7S2XZ05_9STRA</name>
<protein>
    <submittedName>
        <fullName evidence="1">Uncharacterized protein</fullName>
    </submittedName>
</protein>
<reference evidence="1" key="1">
    <citation type="submission" date="2021-01" db="EMBL/GenBank/DDBJ databases">
        <authorList>
            <person name="Corre E."/>
            <person name="Pelletier E."/>
            <person name="Niang G."/>
            <person name="Scheremetjew M."/>
            <person name="Finn R."/>
            <person name="Kale V."/>
            <person name="Holt S."/>
            <person name="Cochrane G."/>
            <person name="Meng A."/>
            <person name="Brown T."/>
            <person name="Cohen L."/>
        </authorList>
    </citation>
    <scope>NUCLEOTIDE SEQUENCE</scope>
    <source>
        <strain evidence="1">CCMP1661</strain>
    </source>
</reference>